<gene>
    <name evidence="2" type="ORF">KUF71_021946</name>
</gene>
<protein>
    <submittedName>
        <fullName evidence="2">Leucine-rich repeat-containing protein 74A</fullName>
    </submittedName>
</protein>
<proteinExistence type="predicted"/>
<dbReference type="AlphaFoldDB" id="A0AAE1H137"/>
<dbReference type="PANTHER" id="PTHR24114:SF50">
    <property type="entry name" value="RNI-LIKE PROTEIN"/>
    <property type="match status" value="1"/>
</dbReference>
<evidence type="ECO:0000256" key="1">
    <source>
        <dbReference type="SAM" id="MobiDB-lite"/>
    </source>
</evidence>
<evidence type="ECO:0000313" key="3">
    <source>
        <dbReference type="Proteomes" id="UP001219518"/>
    </source>
</evidence>
<keyword evidence="3" id="KW-1185">Reference proteome</keyword>
<reference evidence="2" key="2">
    <citation type="journal article" date="2023" name="BMC Genomics">
        <title>Pest status, molecular evolution, and epigenetic factors derived from the genome assembly of Frankliniella fusca, a thysanopteran phytovirus vector.</title>
        <authorList>
            <person name="Catto M.A."/>
            <person name="Labadie P.E."/>
            <person name="Jacobson A.L."/>
            <person name="Kennedy G.G."/>
            <person name="Srinivasan R."/>
            <person name="Hunt B.G."/>
        </authorList>
    </citation>
    <scope>NUCLEOTIDE SEQUENCE</scope>
    <source>
        <strain evidence="2">PL_HMW_Pooled</strain>
    </source>
</reference>
<dbReference type="SMART" id="SM00368">
    <property type="entry name" value="LRR_RI"/>
    <property type="match status" value="6"/>
</dbReference>
<dbReference type="InterPro" id="IPR001611">
    <property type="entry name" value="Leu-rich_rpt"/>
</dbReference>
<evidence type="ECO:0000313" key="2">
    <source>
        <dbReference type="EMBL" id="KAK3912376.1"/>
    </source>
</evidence>
<dbReference type="Gene3D" id="3.80.10.10">
    <property type="entry name" value="Ribonuclease Inhibitor"/>
    <property type="match status" value="1"/>
</dbReference>
<dbReference type="Proteomes" id="UP001219518">
    <property type="component" value="Unassembled WGS sequence"/>
</dbReference>
<reference evidence="2" key="1">
    <citation type="submission" date="2021-07" db="EMBL/GenBank/DDBJ databases">
        <authorList>
            <person name="Catto M.A."/>
            <person name="Jacobson A."/>
            <person name="Kennedy G."/>
            <person name="Labadie P."/>
            <person name="Hunt B.G."/>
            <person name="Srinivasan R."/>
        </authorList>
    </citation>
    <scope>NUCLEOTIDE SEQUENCE</scope>
    <source>
        <strain evidence="2">PL_HMW_Pooled</strain>
        <tissue evidence="2">Head</tissue>
    </source>
</reference>
<dbReference type="PANTHER" id="PTHR24114">
    <property type="entry name" value="LEUCINE RICH REPEAT FAMILY PROTEIN"/>
    <property type="match status" value="1"/>
</dbReference>
<accession>A0AAE1H137</accession>
<name>A0AAE1H137_9NEOP</name>
<organism evidence="2 3">
    <name type="scientific">Frankliniella fusca</name>
    <dbReference type="NCBI Taxonomy" id="407009"/>
    <lineage>
        <taxon>Eukaryota</taxon>
        <taxon>Metazoa</taxon>
        <taxon>Ecdysozoa</taxon>
        <taxon>Arthropoda</taxon>
        <taxon>Hexapoda</taxon>
        <taxon>Insecta</taxon>
        <taxon>Pterygota</taxon>
        <taxon>Neoptera</taxon>
        <taxon>Paraneoptera</taxon>
        <taxon>Thysanoptera</taxon>
        <taxon>Terebrantia</taxon>
        <taxon>Thripoidea</taxon>
        <taxon>Thripidae</taxon>
        <taxon>Frankliniella</taxon>
    </lineage>
</organism>
<feature type="region of interest" description="Disordered" evidence="1">
    <location>
        <begin position="447"/>
        <end position="473"/>
    </location>
</feature>
<dbReference type="InterPro" id="IPR052394">
    <property type="entry name" value="LRR-containing"/>
</dbReference>
<dbReference type="InterPro" id="IPR032675">
    <property type="entry name" value="LRR_dom_sf"/>
</dbReference>
<dbReference type="Pfam" id="PF13516">
    <property type="entry name" value="LRR_6"/>
    <property type="match status" value="3"/>
</dbReference>
<dbReference type="EMBL" id="JAHWGI010000293">
    <property type="protein sequence ID" value="KAK3912376.1"/>
    <property type="molecule type" value="Genomic_DNA"/>
</dbReference>
<dbReference type="SUPFAM" id="SSF52047">
    <property type="entry name" value="RNI-like"/>
    <property type="match status" value="1"/>
</dbReference>
<comment type="caution">
    <text evidence="2">The sequence shown here is derived from an EMBL/GenBank/DDBJ whole genome shotgun (WGS) entry which is preliminary data.</text>
</comment>
<feature type="compositionally biased region" description="Basic residues" evidence="1">
    <location>
        <begin position="450"/>
        <end position="473"/>
    </location>
</feature>
<sequence length="473" mass="53363">MALFHASHKQPTMKPPPAFDETGLTTYKDLCRSMGLVPISRFLRHLNEGVVDLRLYGVQPRTVRAIAQALMYNPSVHTLDLSGNWLSDEAAYYLAELLLRENVALRCLGLRGCRLSARAATMLAEGVELNHSLEELDLAHNRLGDEGVKALQDSLAQNDALRELDLSNNELGAVAAAALGEALRENQTIESLRLAWNNLYEDVPKGLAVLLRAIQQREKSFQLLDLAWNALNTSAAVPLRAFLVRSSVQELFLDHNRFPGAAIDTIKIGVRKSKTLQHLKIGFNPMEPVNAMNLLKATQLSESLKVLDLDGIRVSTDFMQVKNQLENSKGISIVVEGPLSDYKVNGPNMNEMMLKRARFEGFKPKKKRRKKDFGHLLLELAESGVESILPEQFTELALKKKKIKVREELLRALYEQYQQKKLKKIRVDVGAMLNSYMQLFPDTVLPPVVPKKKKKKKRNRRKKKKGTKSKIQF</sequence>